<evidence type="ECO:0000313" key="3">
    <source>
        <dbReference type="Proteomes" id="UP000030152"/>
    </source>
</evidence>
<dbReference type="AlphaFoldDB" id="A0A0A2M4M5"/>
<dbReference type="Gene3D" id="1.25.40.390">
    <property type="match status" value="1"/>
</dbReference>
<dbReference type="InterPro" id="IPR041662">
    <property type="entry name" value="SusD-like_2"/>
</dbReference>
<evidence type="ECO:0000313" key="2">
    <source>
        <dbReference type="EMBL" id="KGO86566.1"/>
    </source>
</evidence>
<dbReference type="Proteomes" id="UP000030152">
    <property type="component" value="Unassembled WGS sequence"/>
</dbReference>
<dbReference type="EMBL" id="JRLX01000009">
    <property type="protein sequence ID" value="KGO86566.1"/>
    <property type="molecule type" value="Genomic_DNA"/>
</dbReference>
<proteinExistence type="predicted"/>
<dbReference type="eggNOG" id="COG0521">
    <property type="taxonomic scope" value="Bacteria"/>
</dbReference>
<keyword evidence="3" id="KW-1185">Reference proteome</keyword>
<dbReference type="STRING" id="1121895.GCA_000378485_03049"/>
<evidence type="ECO:0000256" key="1">
    <source>
        <dbReference type="SAM" id="SignalP"/>
    </source>
</evidence>
<feature type="signal peptide" evidence="1">
    <location>
        <begin position="1"/>
        <end position="20"/>
    </location>
</feature>
<sequence>MIKKIILPLFISAIALSSCTSDFERINVDPNKPTSLPLEYLLSEAQILIPASPDAGAKTQRVNFAHAACIVQQMSSTDAGFYGGSFYSSASNTYMFYFDYSYPNTIKNIVNLIDLSGAPANVNIHSMARILKVMEFARLTDLYGDVPYFEAGRGFIDNNFTPKYDKQQDIYMDMLKELSEAGAAFDDAAAKPTRADYIYTGDLAKWRKAANTLMLRLAMRLQKVDPAAAQTWAARAVADGLITNADENVTIHFDGLAGSQINTNPNSYTLGPVGANVANLNGLLWGKTFIDLMKNRTDPRLTVVASLKNGNNAADVQVGLPNGITANELINLPVTDLNNYSRPSTAMLASNAPWIYMTYAESQLLLAEAIERGYVTGSAAAAFAAGQESAVKQVSVYGTTPSAEAVAAYAAANPYPATDLNAKLNAIHTEIYLVNAVTFNHIEAWANWRRTGFPALTPVNPPGNETNGVIPRRLKYSANEYGVNGANVAEAINRQGPDLFTTKVWWDNN</sequence>
<dbReference type="Pfam" id="PF12771">
    <property type="entry name" value="SusD-like_2"/>
    <property type="match status" value="1"/>
</dbReference>
<name>A0A0A2M4M5_9FLAO</name>
<protein>
    <recommendedName>
        <fullName evidence="4">Starch-binding protein</fullName>
    </recommendedName>
</protein>
<accession>A0A0A2M4M5</accession>
<feature type="chain" id="PRO_5002002848" description="Starch-binding protein" evidence="1">
    <location>
        <begin position="21"/>
        <end position="509"/>
    </location>
</feature>
<dbReference type="RefSeq" id="WP_020214212.1">
    <property type="nucleotide sequence ID" value="NZ_JRLX01000009.1"/>
</dbReference>
<comment type="caution">
    <text evidence="2">The sequence shown here is derived from an EMBL/GenBank/DDBJ whole genome shotgun (WGS) entry which is preliminary data.</text>
</comment>
<organism evidence="2 3">
    <name type="scientific">Flavobacterium rivuli WB 3.3-2 = DSM 21788</name>
    <dbReference type="NCBI Taxonomy" id="1121895"/>
    <lineage>
        <taxon>Bacteria</taxon>
        <taxon>Pseudomonadati</taxon>
        <taxon>Bacteroidota</taxon>
        <taxon>Flavobacteriia</taxon>
        <taxon>Flavobacteriales</taxon>
        <taxon>Flavobacteriaceae</taxon>
        <taxon>Flavobacterium</taxon>
    </lineage>
</organism>
<dbReference type="InterPro" id="IPR011990">
    <property type="entry name" value="TPR-like_helical_dom_sf"/>
</dbReference>
<dbReference type="PROSITE" id="PS51257">
    <property type="entry name" value="PROKAR_LIPOPROTEIN"/>
    <property type="match status" value="1"/>
</dbReference>
<reference evidence="2 3" key="1">
    <citation type="submission" date="2013-09" db="EMBL/GenBank/DDBJ databases">
        <authorList>
            <person name="Zeng Z."/>
            <person name="Chen C."/>
        </authorList>
    </citation>
    <scope>NUCLEOTIDE SEQUENCE [LARGE SCALE GENOMIC DNA]</scope>
    <source>
        <strain evidence="2 3">WB 3.3-2</strain>
    </source>
</reference>
<dbReference type="OrthoDB" id="725917at2"/>
<dbReference type="SUPFAM" id="SSF48452">
    <property type="entry name" value="TPR-like"/>
    <property type="match status" value="1"/>
</dbReference>
<keyword evidence="1" id="KW-0732">Signal</keyword>
<gene>
    <name evidence="2" type="ORF">Q765_10090</name>
</gene>
<evidence type="ECO:0008006" key="4">
    <source>
        <dbReference type="Google" id="ProtNLM"/>
    </source>
</evidence>